<evidence type="ECO:0000259" key="1">
    <source>
        <dbReference type="Pfam" id="PF26215"/>
    </source>
</evidence>
<accession>A0ABR1EN71</accession>
<dbReference type="Pfam" id="PF26215">
    <property type="entry name" value="HTH_animal"/>
    <property type="match status" value="1"/>
</dbReference>
<dbReference type="EMBL" id="JAVFWL010000006">
    <property type="protein sequence ID" value="KAK6764092.1"/>
    <property type="molecule type" value="Genomic_DNA"/>
</dbReference>
<dbReference type="Proteomes" id="UP001303046">
    <property type="component" value="Unassembled WGS sequence"/>
</dbReference>
<keyword evidence="3" id="KW-1185">Reference proteome</keyword>
<organism evidence="2 3">
    <name type="scientific">Necator americanus</name>
    <name type="common">Human hookworm</name>
    <dbReference type="NCBI Taxonomy" id="51031"/>
    <lineage>
        <taxon>Eukaryota</taxon>
        <taxon>Metazoa</taxon>
        <taxon>Ecdysozoa</taxon>
        <taxon>Nematoda</taxon>
        <taxon>Chromadorea</taxon>
        <taxon>Rhabditida</taxon>
        <taxon>Rhabditina</taxon>
        <taxon>Rhabditomorpha</taxon>
        <taxon>Strongyloidea</taxon>
        <taxon>Ancylostomatidae</taxon>
        <taxon>Bunostominae</taxon>
        <taxon>Necator</taxon>
    </lineage>
</organism>
<dbReference type="InterPro" id="IPR043502">
    <property type="entry name" value="DNA/RNA_pol_sf"/>
</dbReference>
<name>A0ABR1EN71_NECAM</name>
<proteinExistence type="predicted"/>
<sequence>MGQRFAPDLAVCFMNRIEQPVIECHPQMYCRYIDDCFIITSTQSEMDECFRTLNERSQYIKLTREQPKGGWLPYLNAQIKLNNGIASVKWYRKESWKNTLINAKSAHPNGMKKAIIRNMTKTATAMCTGGREREESLKLATSIASSNGYSRLKSNIQSNYEQHSEDPT</sequence>
<reference evidence="2 3" key="1">
    <citation type="submission" date="2023-08" db="EMBL/GenBank/DDBJ databases">
        <title>A Necator americanus chromosomal reference genome.</title>
        <authorList>
            <person name="Ilik V."/>
            <person name="Petrzelkova K.J."/>
            <person name="Pardy F."/>
            <person name="Fuh T."/>
            <person name="Niatou-Singa F.S."/>
            <person name="Gouil Q."/>
            <person name="Baker L."/>
            <person name="Ritchie M.E."/>
            <person name="Jex A.R."/>
            <person name="Gazzola D."/>
            <person name="Li H."/>
            <person name="Toshio Fujiwara R."/>
            <person name="Zhan B."/>
            <person name="Aroian R.V."/>
            <person name="Pafco B."/>
            <person name="Schwarz E.M."/>
        </authorList>
    </citation>
    <scope>NUCLEOTIDE SEQUENCE [LARGE SCALE GENOMIC DNA]</scope>
    <source>
        <strain evidence="2 3">Aroian</strain>
        <tissue evidence="2">Whole animal</tissue>
    </source>
</reference>
<protein>
    <recommendedName>
        <fullName evidence="1">Helix-turn-helix domain-containing protein</fullName>
    </recommendedName>
</protein>
<gene>
    <name evidence="2" type="primary">Necator_chrX.g24591</name>
    <name evidence="2" type="ORF">RB195_024426</name>
</gene>
<dbReference type="PANTHER" id="PTHR21301">
    <property type="entry name" value="REVERSE TRANSCRIPTASE"/>
    <property type="match status" value="1"/>
</dbReference>
<comment type="caution">
    <text evidence="2">The sequence shown here is derived from an EMBL/GenBank/DDBJ whole genome shotgun (WGS) entry which is preliminary data.</text>
</comment>
<evidence type="ECO:0000313" key="2">
    <source>
        <dbReference type="EMBL" id="KAK6764092.1"/>
    </source>
</evidence>
<feature type="domain" description="Helix-turn-helix" evidence="1">
    <location>
        <begin position="100"/>
        <end position="151"/>
    </location>
</feature>
<dbReference type="InterPro" id="IPR058912">
    <property type="entry name" value="HTH_animal"/>
</dbReference>
<dbReference type="PANTHER" id="PTHR21301:SF10">
    <property type="entry name" value="REVERSE TRANSCRIPTASE DOMAIN-CONTAINING PROTEIN"/>
    <property type="match status" value="1"/>
</dbReference>
<dbReference type="SUPFAM" id="SSF56672">
    <property type="entry name" value="DNA/RNA polymerases"/>
    <property type="match status" value="1"/>
</dbReference>
<evidence type="ECO:0000313" key="3">
    <source>
        <dbReference type="Proteomes" id="UP001303046"/>
    </source>
</evidence>